<dbReference type="InterPro" id="IPR020827">
    <property type="entry name" value="Asparaginase/glutaminase_AS1"/>
</dbReference>
<evidence type="ECO:0000313" key="5">
    <source>
        <dbReference type="Proteomes" id="UP000184774"/>
    </source>
</evidence>
<organism evidence="4 5">
    <name type="scientific">Vibrio spartinae</name>
    <dbReference type="NCBI Taxonomy" id="1918945"/>
    <lineage>
        <taxon>Bacteria</taxon>
        <taxon>Pseudomonadati</taxon>
        <taxon>Pseudomonadota</taxon>
        <taxon>Gammaproteobacteria</taxon>
        <taxon>Vibrionales</taxon>
        <taxon>Vibrionaceae</taxon>
        <taxon>Vibrio</taxon>
    </lineage>
</organism>
<dbReference type="EMBL" id="FSSB01000016">
    <property type="protein sequence ID" value="SIO94619.1"/>
    <property type="molecule type" value="Genomic_DNA"/>
</dbReference>
<feature type="chain" id="PRO_5012026139" evidence="3">
    <location>
        <begin position="21"/>
        <end position="47"/>
    </location>
</feature>
<evidence type="ECO:0000313" key="4">
    <source>
        <dbReference type="EMBL" id="SIO94619.1"/>
    </source>
</evidence>
<reference evidence="4 5" key="1">
    <citation type="submission" date="2016-12" db="EMBL/GenBank/DDBJ databases">
        <authorList>
            <person name="Song W.-J."/>
            <person name="Kurnit D.M."/>
        </authorList>
    </citation>
    <scope>NUCLEOTIDE SEQUENCE [LARGE SCALE GENOMIC DNA]</scope>
    <source>
        <strain evidence="4 5">CECT 9026</strain>
    </source>
</reference>
<protein>
    <submittedName>
        <fullName evidence="4">L-asparaginase II</fullName>
    </submittedName>
</protein>
<dbReference type="PROSITE" id="PS00144">
    <property type="entry name" value="ASN_GLN_ASE_1"/>
    <property type="match status" value="1"/>
</dbReference>
<evidence type="ECO:0000256" key="3">
    <source>
        <dbReference type="SAM" id="SignalP"/>
    </source>
</evidence>
<dbReference type="AlphaFoldDB" id="A0A1N6M598"/>
<feature type="signal peptide" evidence="3">
    <location>
        <begin position="1"/>
        <end position="20"/>
    </location>
</feature>
<feature type="active site" evidence="2">
    <location>
        <position position="34"/>
    </location>
</feature>
<evidence type="ECO:0000256" key="1">
    <source>
        <dbReference type="ARBA" id="ARBA00010518"/>
    </source>
</evidence>
<comment type="similarity">
    <text evidence="1">Belongs to the asparaginase 1 family.</text>
</comment>
<evidence type="ECO:0000256" key="2">
    <source>
        <dbReference type="PROSITE-ProRule" id="PRU10099"/>
    </source>
</evidence>
<sequence length="47" mass="4924">MKKRYLVSAMMLLTSISSYADNLPHVTIYATGGTIAGASASNVDSTD</sequence>
<name>A0A1N6M598_9VIBR</name>
<dbReference type="RefSeq" id="WP_159439463.1">
    <property type="nucleotide sequence ID" value="NZ_AP024907.1"/>
</dbReference>
<keyword evidence="3" id="KW-0732">Signal</keyword>
<gene>
    <name evidence="4" type="ORF">VSP9026_02344</name>
</gene>
<proteinExistence type="inferred from homology"/>
<dbReference type="GO" id="GO:0006520">
    <property type="term" value="P:amino acid metabolic process"/>
    <property type="evidence" value="ECO:0007669"/>
    <property type="project" value="InterPro"/>
</dbReference>
<accession>A0A1N6M598</accession>
<dbReference type="Proteomes" id="UP000184774">
    <property type="component" value="Unassembled WGS sequence"/>
</dbReference>